<keyword evidence="3" id="KW-1185">Reference proteome</keyword>
<sequence length="320" mass="37095">MPGAKRWQFTLYDYTAEHELTIRGLECRYLICSPQTSPASLKGYVQFSTRKTKVRVHALISGDSENIRLDVEVARGSAEDHKKHLKHGEYFEIGTAIRQGERTDILRLYDDMKGNKEPEELIQQYGNTYVQNKRKLEEIIEHQVQTQLKRRRKEEFHNCTLRDWQQEVVDKLENQDDRKILFVVDEIGNQGKSWLADYICTFKNALYTNSTKYSDVMHAFKNEEIVVFDLCRQQVSAMNYGTLEAFKNGRGFSGKYASMSKIYDKCKVVVFMNSAPDESKLSADRLDIYRPRQEMSKPDVVPNHPQGGDVTPEEVGKCEI</sequence>
<dbReference type="Proteomes" id="UP001519460">
    <property type="component" value="Unassembled WGS sequence"/>
</dbReference>
<reference evidence="2 3" key="1">
    <citation type="journal article" date="2023" name="Sci. Data">
        <title>Genome assembly of the Korean intertidal mud-creeper Batillaria attramentaria.</title>
        <authorList>
            <person name="Patra A.K."/>
            <person name="Ho P.T."/>
            <person name="Jun S."/>
            <person name="Lee S.J."/>
            <person name="Kim Y."/>
            <person name="Won Y.J."/>
        </authorList>
    </citation>
    <scope>NUCLEOTIDE SEQUENCE [LARGE SCALE GENOMIC DNA]</scope>
    <source>
        <strain evidence="2">Wonlab-2016</strain>
    </source>
</reference>
<evidence type="ECO:0008006" key="4">
    <source>
        <dbReference type="Google" id="ProtNLM"/>
    </source>
</evidence>
<evidence type="ECO:0000313" key="2">
    <source>
        <dbReference type="EMBL" id="KAK7488393.1"/>
    </source>
</evidence>
<accession>A0ABD0KM97</accession>
<name>A0ABD0KM97_9CAEN</name>
<gene>
    <name evidence="2" type="ORF">BaRGS_00020367</name>
</gene>
<dbReference type="AlphaFoldDB" id="A0ABD0KM97"/>
<comment type="caution">
    <text evidence="2">The sequence shown here is derived from an EMBL/GenBank/DDBJ whole genome shotgun (WGS) entry which is preliminary data.</text>
</comment>
<dbReference type="Gene3D" id="3.40.1310.20">
    <property type="match status" value="1"/>
</dbReference>
<evidence type="ECO:0000256" key="1">
    <source>
        <dbReference type="SAM" id="MobiDB-lite"/>
    </source>
</evidence>
<evidence type="ECO:0000313" key="3">
    <source>
        <dbReference type="Proteomes" id="UP001519460"/>
    </source>
</evidence>
<dbReference type="EMBL" id="JACVVK020000151">
    <property type="protein sequence ID" value="KAK7488393.1"/>
    <property type="molecule type" value="Genomic_DNA"/>
</dbReference>
<protein>
    <recommendedName>
        <fullName evidence="4">Replication-associated protein</fullName>
    </recommendedName>
</protein>
<organism evidence="2 3">
    <name type="scientific">Batillaria attramentaria</name>
    <dbReference type="NCBI Taxonomy" id="370345"/>
    <lineage>
        <taxon>Eukaryota</taxon>
        <taxon>Metazoa</taxon>
        <taxon>Spiralia</taxon>
        <taxon>Lophotrochozoa</taxon>
        <taxon>Mollusca</taxon>
        <taxon>Gastropoda</taxon>
        <taxon>Caenogastropoda</taxon>
        <taxon>Sorbeoconcha</taxon>
        <taxon>Cerithioidea</taxon>
        <taxon>Batillariidae</taxon>
        <taxon>Batillaria</taxon>
    </lineage>
</organism>
<feature type="region of interest" description="Disordered" evidence="1">
    <location>
        <begin position="293"/>
        <end position="315"/>
    </location>
</feature>
<proteinExistence type="predicted"/>